<reference evidence="3 4" key="1">
    <citation type="submission" date="2021-12" db="EMBL/GenBank/DDBJ databases">
        <title>High titer production of polyol ester of fatty acids by Rhodotorula paludigena BS15 towards product separation-free biomass refinery.</title>
        <authorList>
            <person name="Mano J."/>
            <person name="Ono H."/>
            <person name="Tanaka T."/>
            <person name="Naito K."/>
            <person name="Sushida H."/>
            <person name="Ike M."/>
            <person name="Tokuyasu K."/>
            <person name="Kitaoka M."/>
        </authorList>
    </citation>
    <scope>NUCLEOTIDE SEQUENCE [LARGE SCALE GENOMIC DNA]</scope>
    <source>
        <strain evidence="3 4">BS15</strain>
    </source>
</reference>
<proteinExistence type="predicted"/>
<sequence length="267" mass="30048">MSSTSTSADRLTDNASALAALSADDVERRYRPFRATKNAVGEADWVESLELDTVKQLVERSQERDLRVLVLYGSLRERSFSRLTAFEASRILSLLGADVRVFDPAGLPMKDGVSETHAKVVELRALSEWSDAQMWVSPEQHGTITAVMKNQIDWIPLSVGSLGRWMRMWTIPNQSSIPKAWTQFTSSDRLLPSSNRDRLVDVCEELIKATVLLRPHVDLLGDRFSEREERREHGRLRTQAEVEAAKKRSEEEKVAVAEAAKRGSEVA</sequence>
<dbReference type="EMBL" id="BQKY01000013">
    <property type="protein sequence ID" value="GJN93236.1"/>
    <property type="molecule type" value="Genomic_DNA"/>
</dbReference>
<dbReference type="AlphaFoldDB" id="A0AAV5GUQ5"/>
<dbReference type="Proteomes" id="UP001342314">
    <property type="component" value="Unassembled WGS sequence"/>
</dbReference>
<protein>
    <recommendedName>
        <fullName evidence="2">NADPH-dependent FMN reductase-like domain-containing protein</fullName>
    </recommendedName>
</protein>
<dbReference type="GO" id="GO:0016655">
    <property type="term" value="F:oxidoreductase activity, acting on NAD(P)H, quinone or similar compound as acceptor"/>
    <property type="evidence" value="ECO:0007669"/>
    <property type="project" value="TreeGrafter"/>
</dbReference>
<evidence type="ECO:0000313" key="3">
    <source>
        <dbReference type="EMBL" id="GJN93236.1"/>
    </source>
</evidence>
<dbReference type="Gene3D" id="3.40.50.360">
    <property type="match status" value="1"/>
</dbReference>
<evidence type="ECO:0000259" key="2">
    <source>
        <dbReference type="Pfam" id="PF03358"/>
    </source>
</evidence>
<dbReference type="PANTHER" id="PTHR43590:SF1">
    <property type="entry name" value="ARSENIC RESISTANCE PROTEIN ARSH (AFU_ORTHOLOGUE AFUA_5G15030)"/>
    <property type="match status" value="1"/>
</dbReference>
<dbReference type="Pfam" id="PF03358">
    <property type="entry name" value="FMN_red"/>
    <property type="match status" value="1"/>
</dbReference>
<feature type="domain" description="NADPH-dependent FMN reductase-like" evidence="2">
    <location>
        <begin position="67"/>
        <end position="156"/>
    </location>
</feature>
<dbReference type="SUPFAM" id="SSF52218">
    <property type="entry name" value="Flavoproteins"/>
    <property type="match status" value="1"/>
</dbReference>
<name>A0AAV5GUQ5_9BASI</name>
<feature type="compositionally biased region" description="Basic and acidic residues" evidence="1">
    <location>
        <begin position="238"/>
        <end position="267"/>
    </location>
</feature>
<evidence type="ECO:0000256" key="1">
    <source>
        <dbReference type="SAM" id="MobiDB-lite"/>
    </source>
</evidence>
<accession>A0AAV5GUQ5</accession>
<dbReference type="PANTHER" id="PTHR43590">
    <property type="entry name" value="ARSENIC RESISTANCE PROTEIN ARSH (AFU_ORTHOLOGUE AFUA_5G15030)"/>
    <property type="match status" value="1"/>
</dbReference>
<evidence type="ECO:0000313" key="4">
    <source>
        <dbReference type="Proteomes" id="UP001342314"/>
    </source>
</evidence>
<feature type="region of interest" description="Disordered" evidence="1">
    <location>
        <begin position="226"/>
        <end position="267"/>
    </location>
</feature>
<organism evidence="3 4">
    <name type="scientific">Rhodotorula paludigena</name>
    <dbReference type="NCBI Taxonomy" id="86838"/>
    <lineage>
        <taxon>Eukaryota</taxon>
        <taxon>Fungi</taxon>
        <taxon>Dikarya</taxon>
        <taxon>Basidiomycota</taxon>
        <taxon>Pucciniomycotina</taxon>
        <taxon>Microbotryomycetes</taxon>
        <taxon>Sporidiobolales</taxon>
        <taxon>Sporidiobolaceae</taxon>
        <taxon>Rhodotorula</taxon>
    </lineage>
</organism>
<gene>
    <name evidence="3" type="ORF">Rhopal_006283-T1</name>
</gene>
<dbReference type="InterPro" id="IPR014063">
    <property type="entry name" value="Arsenate-R_ArsH"/>
</dbReference>
<keyword evidence="4" id="KW-1185">Reference proteome</keyword>
<dbReference type="InterPro" id="IPR029039">
    <property type="entry name" value="Flavoprotein-like_sf"/>
</dbReference>
<dbReference type="InterPro" id="IPR005025">
    <property type="entry name" value="FMN_Rdtase-like_dom"/>
</dbReference>
<comment type="caution">
    <text evidence="3">The sequence shown here is derived from an EMBL/GenBank/DDBJ whole genome shotgun (WGS) entry which is preliminary data.</text>
</comment>